<comment type="caution">
    <text evidence="1">The sequence shown here is derived from an EMBL/GenBank/DDBJ whole genome shotgun (WGS) entry which is preliminary data.</text>
</comment>
<proteinExistence type="predicted"/>
<organism evidence="1 2">
    <name type="scientific">Cirrhinus molitorella</name>
    <name type="common">mud carp</name>
    <dbReference type="NCBI Taxonomy" id="172907"/>
    <lineage>
        <taxon>Eukaryota</taxon>
        <taxon>Metazoa</taxon>
        <taxon>Chordata</taxon>
        <taxon>Craniata</taxon>
        <taxon>Vertebrata</taxon>
        <taxon>Euteleostomi</taxon>
        <taxon>Actinopterygii</taxon>
        <taxon>Neopterygii</taxon>
        <taxon>Teleostei</taxon>
        <taxon>Ostariophysi</taxon>
        <taxon>Cypriniformes</taxon>
        <taxon>Cyprinidae</taxon>
        <taxon>Labeoninae</taxon>
        <taxon>Labeonini</taxon>
        <taxon>Cirrhinus</taxon>
    </lineage>
</organism>
<accession>A0ABR3N697</accession>
<gene>
    <name evidence="1" type="ORF">QQF64_028322</name>
</gene>
<name>A0ABR3N697_9TELE</name>
<evidence type="ECO:0000313" key="1">
    <source>
        <dbReference type="EMBL" id="KAL1272460.1"/>
    </source>
</evidence>
<protein>
    <submittedName>
        <fullName evidence="1">Uncharacterized protein</fullName>
    </submittedName>
</protein>
<dbReference type="EMBL" id="JAYMGO010000006">
    <property type="protein sequence ID" value="KAL1272460.1"/>
    <property type="molecule type" value="Genomic_DNA"/>
</dbReference>
<sequence>MSEWLYPGCSEDTVAERSGERSEIVIQLSCRCPQPLVFNPFCCQLFLDSSHFRSDCLLSSAVENQWGIGAQLRKRTLI</sequence>
<reference evidence="1 2" key="1">
    <citation type="submission" date="2023-09" db="EMBL/GenBank/DDBJ databases">
        <authorList>
            <person name="Wang M."/>
        </authorList>
    </citation>
    <scope>NUCLEOTIDE SEQUENCE [LARGE SCALE GENOMIC DNA]</scope>
    <source>
        <strain evidence="1">GT-2023</strain>
        <tissue evidence="1">Liver</tissue>
    </source>
</reference>
<keyword evidence="2" id="KW-1185">Reference proteome</keyword>
<evidence type="ECO:0000313" key="2">
    <source>
        <dbReference type="Proteomes" id="UP001558613"/>
    </source>
</evidence>
<dbReference type="Proteomes" id="UP001558613">
    <property type="component" value="Unassembled WGS sequence"/>
</dbReference>